<evidence type="ECO:0000256" key="6">
    <source>
        <dbReference type="ARBA" id="ARBA00023136"/>
    </source>
</evidence>
<keyword evidence="5 7" id="KW-1133">Transmembrane helix</keyword>
<evidence type="ECO:0000256" key="1">
    <source>
        <dbReference type="ARBA" id="ARBA00004651"/>
    </source>
</evidence>
<dbReference type="EMBL" id="JAWQEV010000005">
    <property type="protein sequence ID" value="MDW4574163.1"/>
    <property type="molecule type" value="Genomic_DNA"/>
</dbReference>
<organism evidence="9 10">
    <name type="scientific">Microbacterium arthrosphaerae</name>
    <dbReference type="NCBI Taxonomy" id="792652"/>
    <lineage>
        <taxon>Bacteria</taxon>
        <taxon>Bacillati</taxon>
        <taxon>Actinomycetota</taxon>
        <taxon>Actinomycetes</taxon>
        <taxon>Micrococcales</taxon>
        <taxon>Microbacteriaceae</taxon>
        <taxon>Microbacterium</taxon>
    </lineage>
</organism>
<accession>A0ABU4H4A3</accession>
<reference evidence="9 10" key="1">
    <citation type="submission" date="2023-11" db="EMBL/GenBank/DDBJ databases">
        <title>Draft genome sequence of Microbacterium arthrosphaerae JCM 30492.</title>
        <authorList>
            <person name="Zhang G."/>
            <person name="Ding Y."/>
        </authorList>
    </citation>
    <scope>NUCLEOTIDE SEQUENCE [LARGE SCALE GENOMIC DNA]</scope>
    <source>
        <strain evidence="9 10">JCM 30492</strain>
    </source>
</reference>
<evidence type="ECO:0000256" key="4">
    <source>
        <dbReference type="ARBA" id="ARBA00022692"/>
    </source>
</evidence>
<proteinExistence type="inferred from homology"/>
<dbReference type="Gene3D" id="1.10.3720.10">
    <property type="entry name" value="MetI-like"/>
    <property type="match status" value="1"/>
</dbReference>
<dbReference type="Proteomes" id="UP001283109">
    <property type="component" value="Unassembled WGS sequence"/>
</dbReference>
<evidence type="ECO:0000256" key="2">
    <source>
        <dbReference type="ARBA" id="ARBA00022448"/>
    </source>
</evidence>
<evidence type="ECO:0000256" key="5">
    <source>
        <dbReference type="ARBA" id="ARBA00022989"/>
    </source>
</evidence>
<protein>
    <submittedName>
        <fullName evidence="9">Carbohydrate ABC transporter permease</fullName>
    </submittedName>
</protein>
<name>A0ABU4H4A3_9MICO</name>
<dbReference type="PANTHER" id="PTHR43744:SF12">
    <property type="entry name" value="ABC TRANSPORTER PERMEASE PROTEIN MG189-RELATED"/>
    <property type="match status" value="1"/>
</dbReference>
<keyword evidence="3" id="KW-1003">Cell membrane</keyword>
<feature type="transmembrane region" description="Helical" evidence="7">
    <location>
        <begin position="60"/>
        <end position="82"/>
    </location>
</feature>
<feature type="domain" description="ABC transmembrane type-1" evidence="8">
    <location>
        <begin position="121"/>
        <end position="311"/>
    </location>
</feature>
<feature type="transmembrane region" description="Helical" evidence="7">
    <location>
        <begin position="190"/>
        <end position="210"/>
    </location>
</feature>
<dbReference type="CDD" id="cd06261">
    <property type="entry name" value="TM_PBP2"/>
    <property type="match status" value="1"/>
</dbReference>
<comment type="similarity">
    <text evidence="7">Belongs to the binding-protein-dependent transport system permease family.</text>
</comment>
<sequence length="326" mass="36658">MAEQIEKADRIEKDAELLVSDFTAPAGARRGLRKLADDPGATRPEIPADKVTPGRRAARIAMYVALIIFAIGLLAPFAWMVLSSFKSANEVFSVPVKWLPETWVWQNYVDIWSESNMLVWIRNTLFLAVVVTFLQVLTGSFAAYGFARMRFRGRDVLFLLYVGTIAVPWQSYMIPQFILLSNFKVSNTLWSIILLQAFGAFGVFLMKQFYETIPEELSEAARLDGLSEYAIWRKIMLPLSIPALASLTLLTFVNTWNDYLGPLIYLRNPDLWTIQLGLKGFVSNLFDTNYALLFAGLTISVIPIAIIFLLGQKYFVEGIATSGLKG</sequence>
<evidence type="ECO:0000313" key="9">
    <source>
        <dbReference type="EMBL" id="MDW4574163.1"/>
    </source>
</evidence>
<comment type="subcellular location">
    <subcellularLocation>
        <location evidence="1 7">Cell membrane</location>
        <topology evidence="1 7">Multi-pass membrane protein</topology>
    </subcellularLocation>
</comment>
<comment type="caution">
    <text evidence="9">The sequence shown here is derived from an EMBL/GenBank/DDBJ whole genome shotgun (WGS) entry which is preliminary data.</text>
</comment>
<dbReference type="InterPro" id="IPR000515">
    <property type="entry name" value="MetI-like"/>
</dbReference>
<evidence type="ECO:0000256" key="3">
    <source>
        <dbReference type="ARBA" id="ARBA00022475"/>
    </source>
</evidence>
<feature type="transmembrane region" description="Helical" evidence="7">
    <location>
        <begin position="231"/>
        <end position="253"/>
    </location>
</feature>
<keyword evidence="10" id="KW-1185">Reference proteome</keyword>
<keyword evidence="6 7" id="KW-0472">Membrane</keyword>
<feature type="transmembrane region" description="Helical" evidence="7">
    <location>
        <begin position="158"/>
        <end position="178"/>
    </location>
</feature>
<dbReference type="InterPro" id="IPR035906">
    <property type="entry name" value="MetI-like_sf"/>
</dbReference>
<dbReference type="RefSeq" id="WP_318354664.1">
    <property type="nucleotide sequence ID" value="NZ_JAWQEV010000005.1"/>
</dbReference>
<feature type="transmembrane region" description="Helical" evidence="7">
    <location>
        <begin position="290"/>
        <end position="310"/>
    </location>
</feature>
<gene>
    <name evidence="9" type="ORF">R8Z58_15390</name>
</gene>
<dbReference type="PROSITE" id="PS50928">
    <property type="entry name" value="ABC_TM1"/>
    <property type="match status" value="1"/>
</dbReference>
<dbReference type="PANTHER" id="PTHR43744">
    <property type="entry name" value="ABC TRANSPORTER PERMEASE PROTEIN MG189-RELATED-RELATED"/>
    <property type="match status" value="1"/>
</dbReference>
<evidence type="ECO:0000256" key="7">
    <source>
        <dbReference type="RuleBase" id="RU363032"/>
    </source>
</evidence>
<evidence type="ECO:0000313" key="10">
    <source>
        <dbReference type="Proteomes" id="UP001283109"/>
    </source>
</evidence>
<feature type="transmembrane region" description="Helical" evidence="7">
    <location>
        <begin position="125"/>
        <end position="146"/>
    </location>
</feature>
<keyword evidence="4 7" id="KW-0812">Transmembrane</keyword>
<evidence type="ECO:0000259" key="8">
    <source>
        <dbReference type="PROSITE" id="PS50928"/>
    </source>
</evidence>
<dbReference type="SUPFAM" id="SSF161098">
    <property type="entry name" value="MetI-like"/>
    <property type="match status" value="1"/>
</dbReference>
<keyword evidence="2 7" id="KW-0813">Transport</keyword>
<dbReference type="Pfam" id="PF00528">
    <property type="entry name" value="BPD_transp_1"/>
    <property type="match status" value="1"/>
</dbReference>